<dbReference type="PANTHER" id="PTHR43065:SF10">
    <property type="entry name" value="PEROXIDE STRESS-ACTIVATED HISTIDINE KINASE MAK3"/>
    <property type="match status" value="1"/>
</dbReference>
<protein>
    <recommendedName>
        <fullName evidence="2">histidine kinase</fullName>
        <ecNumber evidence="2">2.7.13.3</ecNumber>
    </recommendedName>
</protein>
<evidence type="ECO:0000313" key="12">
    <source>
        <dbReference type="Proteomes" id="UP000316609"/>
    </source>
</evidence>
<evidence type="ECO:0000259" key="10">
    <source>
        <dbReference type="PROSITE" id="PS50109"/>
    </source>
</evidence>
<dbReference type="InterPro" id="IPR003594">
    <property type="entry name" value="HATPase_dom"/>
</dbReference>
<reference evidence="11 12" key="1">
    <citation type="journal article" date="2019" name="Nat. Microbiol.">
        <title>Mediterranean grassland soil C-N compound turnover is dependent on rainfall and depth, and is mediated by genomically divergent microorganisms.</title>
        <authorList>
            <person name="Diamond S."/>
            <person name="Andeer P.F."/>
            <person name="Li Z."/>
            <person name="Crits-Christoph A."/>
            <person name="Burstein D."/>
            <person name="Anantharaman K."/>
            <person name="Lane K.R."/>
            <person name="Thomas B.C."/>
            <person name="Pan C."/>
            <person name="Northen T.R."/>
            <person name="Banfield J.F."/>
        </authorList>
    </citation>
    <scope>NUCLEOTIDE SEQUENCE [LARGE SCALE GENOMIC DNA]</scope>
    <source>
        <strain evidence="11">WS_8</strain>
    </source>
</reference>
<evidence type="ECO:0000256" key="8">
    <source>
        <dbReference type="ARBA" id="ARBA00023012"/>
    </source>
</evidence>
<dbReference type="SUPFAM" id="SSF55785">
    <property type="entry name" value="PYP-like sensor domain (PAS domain)"/>
    <property type="match status" value="1"/>
</dbReference>
<evidence type="ECO:0000256" key="4">
    <source>
        <dbReference type="ARBA" id="ARBA00022679"/>
    </source>
</evidence>
<evidence type="ECO:0000256" key="1">
    <source>
        <dbReference type="ARBA" id="ARBA00000085"/>
    </source>
</evidence>
<feature type="region of interest" description="Disordered" evidence="9">
    <location>
        <begin position="379"/>
        <end position="402"/>
    </location>
</feature>
<dbReference type="SUPFAM" id="SSF47384">
    <property type="entry name" value="Homodimeric domain of signal transducing histidine kinase"/>
    <property type="match status" value="1"/>
</dbReference>
<name>A0A538TRG2_UNCEI</name>
<dbReference type="InterPro" id="IPR003661">
    <property type="entry name" value="HisK_dim/P_dom"/>
</dbReference>
<feature type="compositionally biased region" description="Basic and acidic residues" evidence="9">
    <location>
        <begin position="380"/>
        <end position="402"/>
    </location>
</feature>
<dbReference type="Pfam" id="PF00512">
    <property type="entry name" value="HisKA"/>
    <property type="match status" value="1"/>
</dbReference>
<evidence type="ECO:0000256" key="2">
    <source>
        <dbReference type="ARBA" id="ARBA00012438"/>
    </source>
</evidence>
<organism evidence="11 12">
    <name type="scientific">Eiseniibacteriota bacterium</name>
    <dbReference type="NCBI Taxonomy" id="2212470"/>
    <lineage>
        <taxon>Bacteria</taxon>
        <taxon>Candidatus Eiseniibacteriota</taxon>
    </lineage>
</organism>
<keyword evidence="8" id="KW-0902">Two-component regulatory system</keyword>
<keyword evidence="4" id="KW-0808">Transferase</keyword>
<feature type="domain" description="Histidine kinase" evidence="10">
    <location>
        <begin position="148"/>
        <end position="382"/>
    </location>
</feature>
<dbReference type="SUPFAM" id="SSF55874">
    <property type="entry name" value="ATPase domain of HSP90 chaperone/DNA topoisomerase II/histidine kinase"/>
    <property type="match status" value="1"/>
</dbReference>
<comment type="caution">
    <text evidence="11">The sequence shown here is derived from an EMBL/GenBank/DDBJ whole genome shotgun (WGS) entry which is preliminary data.</text>
</comment>
<dbReference type="GO" id="GO:0000155">
    <property type="term" value="F:phosphorelay sensor kinase activity"/>
    <property type="evidence" value="ECO:0007669"/>
    <property type="project" value="InterPro"/>
</dbReference>
<dbReference type="PRINTS" id="PR00344">
    <property type="entry name" value="BCTRLSENSOR"/>
</dbReference>
<dbReference type="Gene3D" id="3.30.450.20">
    <property type="entry name" value="PAS domain"/>
    <property type="match status" value="1"/>
</dbReference>
<evidence type="ECO:0000256" key="7">
    <source>
        <dbReference type="ARBA" id="ARBA00022840"/>
    </source>
</evidence>
<dbReference type="Gene3D" id="3.30.565.10">
    <property type="entry name" value="Histidine kinase-like ATPase, C-terminal domain"/>
    <property type="match status" value="1"/>
</dbReference>
<dbReference type="Proteomes" id="UP000316609">
    <property type="component" value="Unassembled WGS sequence"/>
</dbReference>
<dbReference type="InterPro" id="IPR036890">
    <property type="entry name" value="HATPase_C_sf"/>
</dbReference>
<evidence type="ECO:0000256" key="5">
    <source>
        <dbReference type="ARBA" id="ARBA00022741"/>
    </source>
</evidence>
<dbReference type="InterPro" id="IPR013656">
    <property type="entry name" value="PAS_4"/>
</dbReference>
<dbReference type="SMART" id="SM00388">
    <property type="entry name" value="HisKA"/>
    <property type="match status" value="1"/>
</dbReference>
<keyword evidence="3" id="KW-0597">Phosphoprotein</keyword>
<feature type="region of interest" description="Disordered" evidence="9">
    <location>
        <begin position="286"/>
        <end position="306"/>
    </location>
</feature>
<dbReference type="CDD" id="cd00082">
    <property type="entry name" value="HisKA"/>
    <property type="match status" value="1"/>
</dbReference>
<proteinExistence type="predicted"/>
<dbReference type="EMBL" id="VBOY01000060">
    <property type="protein sequence ID" value="TMQ66175.1"/>
    <property type="molecule type" value="Genomic_DNA"/>
</dbReference>
<sequence>MSLSRRRGPRGTGRPPHDAVAAALMADADVGILLVSPEGRVTEINAAALRLLSTTRARARGATASQVLRTVVAGDDPVAEAFRARRAEREAVVLGKSGGQVAVRLRSARVGRPPWVLLALSDLTQARRREHELRRRERLATLGQLSAGVAHEIRNPLAGIGTSAQVLLRRFEPRDERARFVRVILDEVARLDRIVTSLLQYAQPRVPELKAQALEPCVQRVVELTGDAAREASVRVEVDVARRLSPVYIDSDLVTQVILNVTLNAIQAMPRGGTLRYEIQRLRRRGPSRGRGRRVTDRRRSSSVGRAPWRHYQQIRVIDTGIGIPRGVLSRLFDPFFSTKPGGTGLGLSICQSIMQEHLGSIEVASREGRGTTVLLNFPMEKRHGERRSPRSSPDRSDAAHR</sequence>
<dbReference type="Pfam" id="PF02518">
    <property type="entry name" value="HATPase_c"/>
    <property type="match status" value="1"/>
</dbReference>
<dbReference type="SMART" id="SM00387">
    <property type="entry name" value="HATPase_c"/>
    <property type="match status" value="1"/>
</dbReference>
<evidence type="ECO:0000256" key="9">
    <source>
        <dbReference type="SAM" id="MobiDB-lite"/>
    </source>
</evidence>
<evidence type="ECO:0000256" key="3">
    <source>
        <dbReference type="ARBA" id="ARBA00022553"/>
    </source>
</evidence>
<keyword evidence="6" id="KW-0418">Kinase</keyword>
<dbReference type="AlphaFoldDB" id="A0A538TRG2"/>
<dbReference type="InterPro" id="IPR035965">
    <property type="entry name" value="PAS-like_dom_sf"/>
</dbReference>
<keyword evidence="7" id="KW-0067">ATP-binding</keyword>
<dbReference type="InterPro" id="IPR005467">
    <property type="entry name" value="His_kinase_dom"/>
</dbReference>
<dbReference type="Pfam" id="PF08448">
    <property type="entry name" value="PAS_4"/>
    <property type="match status" value="1"/>
</dbReference>
<dbReference type="InterPro" id="IPR004358">
    <property type="entry name" value="Sig_transdc_His_kin-like_C"/>
</dbReference>
<dbReference type="PANTHER" id="PTHR43065">
    <property type="entry name" value="SENSOR HISTIDINE KINASE"/>
    <property type="match status" value="1"/>
</dbReference>
<accession>A0A538TRG2</accession>
<dbReference type="Gene3D" id="1.10.287.130">
    <property type="match status" value="1"/>
</dbReference>
<gene>
    <name evidence="11" type="ORF">E6K78_06635</name>
</gene>
<dbReference type="GO" id="GO:0005524">
    <property type="term" value="F:ATP binding"/>
    <property type="evidence" value="ECO:0007669"/>
    <property type="project" value="UniProtKB-KW"/>
</dbReference>
<evidence type="ECO:0000256" key="6">
    <source>
        <dbReference type="ARBA" id="ARBA00022777"/>
    </source>
</evidence>
<dbReference type="PROSITE" id="PS50109">
    <property type="entry name" value="HIS_KIN"/>
    <property type="match status" value="1"/>
</dbReference>
<evidence type="ECO:0000313" key="11">
    <source>
        <dbReference type="EMBL" id="TMQ66175.1"/>
    </source>
</evidence>
<dbReference type="InterPro" id="IPR036097">
    <property type="entry name" value="HisK_dim/P_sf"/>
</dbReference>
<comment type="catalytic activity">
    <reaction evidence="1">
        <text>ATP + protein L-histidine = ADP + protein N-phospho-L-histidine.</text>
        <dbReference type="EC" id="2.7.13.3"/>
    </reaction>
</comment>
<keyword evidence="5" id="KW-0547">Nucleotide-binding</keyword>
<dbReference type="EC" id="2.7.13.3" evidence="2"/>